<dbReference type="Proteomes" id="UP000075243">
    <property type="component" value="Chromosome 3"/>
</dbReference>
<gene>
    <name evidence="1" type="ORF">KK1_008531</name>
</gene>
<reference evidence="1 2" key="1">
    <citation type="journal article" date="2012" name="Nat. Biotechnol.">
        <title>Draft genome sequence of pigeonpea (Cajanus cajan), an orphan legume crop of resource-poor farmers.</title>
        <authorList>
            <person name="Varshney R.K."/>
            <person name="Chen W."/>
            <person name="Li Y."/>
            <person name="Bharti A.K."/>
            <person name="Saxena R.K."/>
            <person name="Schlueter J.A."/>
            <person name="Donoghue M.T."/>
            <person name="Azam S."/>
            <person name="Fan G."/>
            <person name="Whaley A.M."/>
            <person name="Farmer A.D."/>
            <person name="Sheridan J."/>
            <person name="Iwata A."/>
            <person name="Tuteja R."/>
            <person name="Penmetsa R.V."/>
            <person name="Wu W."/>
            <person name="Upadhyaya H.D."/>
            <person name="Yang S.P."/>
            <person name="Shah T."/>
            <person name="Saxena K.B."/>
            <person name="Michael T."/>
            <person name="McCombie W.R."/>
            <person name="Yang B."/>
            <person name="Zhang G."/>
            <person name="Yang H."/>
            <person name="Wang J."/>
            <person name="Spillane C."/>
            <person name="Cook D.R."/>
            <person name="May G.D."/>
            <person name="Xu X."/>
            <person name="Jackson S.A."/>
        </authorList>
    </citation>
    <scope>NUCLEOTIDE SEQUENCE [LARGE SCALE GENOMIC DNA]</scope>
    <source>
        <strain evidence="2">cv. Asha</strain>
    </source>
</reference>
<proteinExistence type="predicted"/>
<evidence type="ECO:0000313" key="2">
    <source>
        <dbReference type="Proteomes" id="UP000075243"/>
    </source>
</evidence>
<evidence type="ECO:0000313" key="1">
    <source>
        <dbReference type="EMBL" id="KYP69342.1"/>
    </source>
</evidence>
<sequence length="196" mass="21797">MATSSPLPLPELHFLSPQITPKRRISLSKLPSSPYSISRHNASLRTARVRAIREEPALAERVNDVEWSGNGAAAEYVNGATNGSLVKYGYENGSANGVAAKVVEVEASTMSEDGRKKRLEEIGKEDAWFKQTGNGQVEVAVAPGGRWNRFKTYSTLQRTFEIWGFFATFIFKAWLNNQKFSYKGSYTEGFNDVSIH</sequence>
<dbReference type="Gramene" id="C.cajan_08285.t">
    <property type="protein sequence ID" value="C.cajan_08285.t"/>
    <property type="gene ID" value="C.cajan_08285"/>
</dbReference>
<dbReference type="STRING" id="3821.A0A151TQK6"/>
<dbReference type="OMA" id="SYNCWIL"/>
<organism evidence="1 2">
    <name type="scientific">Cajanus cajan</name>
    <name type="common">Pigeon pea</name>
    <name type="synonym">Cajanus indicus</name>
    <dbReference type="NCBI Taxonomy" id="3821"/>
    <lineage>
        <taxon>Eukaryota</taxon>
        <taxon>Viridiplantae</taxon>
        <taxon>Streptophyta</taxon>
        <taxon>Embryophyta</taxon>
        <taxon>Tracheophyta</taxon>
        <taxon>Spermatophyta</taxon>
        <taxon>Magnoliopsida</taxon>
        <taxon>eudicotyledons</taxon>
        <taxon>Gunneridae</taxon>
        <taxon>Pentapetalae</taxon>
        <taxon>rosids</taxon>
        <taxon>fabids</taxon>
        <taxon>Fabales</taxon>
        <taxon>Fabaceae</taxon>
        <taxon>Papilionoideae</taxon>
        <taxon>50 kb inversion clade</taxon>
        <taxon>NPAAA clade</taxon>
        <taxon>indigoferoid/millettioid clade</taxon>
        <taxon>Phaseoleae</taxon>
        <taxon>Cajanus</taxon>
    </lineage>
</organism>
<protein>
    <submittedName>
        <fullName evidence="1">Uncharacterized protein sll1770 family</fullName>
    </submittedName>
</protein>
<accession>A0A151TQK6</accession>
<dbReference type="EMBL" id="CM003605">
    <property type="protein sequence ID" value="KYP69342.1"/>
    <property type="molecule type" value="Genomic_DNA"/>
</dbReference>
<name>A0A151TQK6_CAJCA</name>
<keyword evidence="2" id="KW-1185">Reference proteome</keyword>
<dbReference type="AlphaFoldDB" id="A0A151TQK6"/>